<dbReference type="NCBIfam" id="NF001299">
    <property type="entry name" value="PRK00241.1"/>
    <property type="match status" value="1"/>
</dbReference>
<gene>
    <name evidence="11" type="ORF">GGQ98_001898</name>
</gene>
<dbReference type="GO" id="GO:0006742">
    <property type="term" value="P:NADP+ catabolic process"/>
    <property type="evidence" value="ECO:0007669"/>
    <property type="project" value="TreeGrafter"/>
</dbReference>
<dbReference type="PANTHER" id="PTHR42904:SF6">
    <property type="entry name" value="NAD-CAPPED RNA HYDROLASE NUDT12"/>
    <property type="match status" value="1"/>
</dbReference>
<keyword evidence="12" id="KW-1185">Reference proteome</keyword>
<reference evidence="11 12" key="1">
    <citation type="submission" date="2020-08" db="EMBL/GenBank/DDBJ databases">
        <title>Genomic Encyclopedia of Type Strains, Phase IV (KMG-IV): sequencing the most valuable type-strain genomes for metagenomic binning, comparative biology and taxonomic classification.</title>
        <authorList>
            <person name="Goeker M."/>
        </authorList>
    </citation>
    <scope>NUCLEOTIDE SEQUENCE [LARGE SCALE GENOMIC DNA]</scope>
    <source>
        <strain evidence="11 12">DSM 17328</strain>
    </source>
</reference>
<comment type="catalytic activity">
    <reaction evidence="9">
        <text>a 5'-end NAD(+)-phospho-ribonucleoside in mRNA + H2O = a 5'-end phospho-adenosine-phospho-ribonucleoside in mRNA + beta-nicotinamide D-ribonucleotide + 2 H(+)</text>
        <dbReference type="Rhea" id="RHEA:60876"/>
        <dbReference type="Rhea" id="RHEA-COMP:15698"/>
        <dbReference type="Rhea" id="RHEA-COMP:15719"/>
        <dbReference type="ChEBI" id="CHEBI:14649"/>
        <dbReference type="ChEBI" id="CHEBI:15377"/>
        <dbReference type="ChEBI" id="CHEBI:15378"/>
        <dbReference type="ChEBI" id="CHEBI:144029"/>
        <dbReference type="ChEBI" id="CHEBI:144051"/>
    </reaction>
    <physiologicalReaction direction="left-to-right" evidence="9">
        <dbReference type="Rhea" id="RHEA:60877"/>
    </physiologicalReaction>
</comment>
<evidence type="ECO:0000256" key="5">
    <source>
        <dbReference type="ARBA" id="ARBA00022723"/>
    </source>
</evidence>
<evidence type="ECO:0000256" key="2">
    <source>
        <dbReference type="ARBA" id="ARBA00001947"/>
    </source>
</evidence>
<accession>A0A7W7B1F7</accession>
<sequence>MTSLFDPRFPLAHTGLIGSPIERDDRIQRSPETLWAARVHPGARWMVLDGLNPLIDEDRPEIAWLRRSEVPEAATEVYLGLEDGSPRFAVAGSAEGLPGTAVDARRAAMLMDDGRAAIIAQARSLIDWHQRHGFCANCGAPTEMVKAGYGRNCSGCGAEHFPRTDPVVIMLAIDGDRVLLGRQPRFPKGSLSALAGFVEAGECFEDAVRREIREEAGIIAGRVAYVASQPWPFPSSLMIGCFAEALSTEISIDEVEMEEVRWVTRDECVAALAGNGSFTVPPPLAIARTLLETWVAATG</sequence>
<dbReference type="InterPro" id="IPR015797">
    <property type="entry name" value="NUDIX_hydrolase-like_dom_sf"/>
</dbReference>
<comment type="cofactor">
    <cofactor evidence="1">
        <name>Mg(2+)</name>
        <dbReference type="ChEBI" id="CHEBI:18420"/>
    </cofactor>
</comment>
<evidence type="ECO:0000256" key="8">
    <source>
        <dbReference type="ARBA" id="ARBA00023027"/>
    </source>
</evidence>
<dbReference type="Gene3D" id="3.90.79.10">
    <property type="entry name" value="Nucleoside Triphosphate Pyrophosphohydrolase"/>
    <property type="match status" value="1"/>
</dbReference>
<keyword evidence="8" id="KW-0520">NAD</keyword>
<dbReference type="InterPro" id="IPR015375">
    <property type="entry name" value="NADH_PPase-like_N"/>
</dbReference>
<feature type="domain" description="Nudix hydrolase" evidence="10">
    <location>
        <begin position="162"/>
        <end position="286"/>
    </location>
</feature>
<dbReference type="EMBL" id="JACHNZ010000019">
    <property type="protein sequence ID" value="MBB4632278.1"/>
    <property type="molecule type" value="Genomic_DNA"/>
</dbReference>
<name>A0A7W7B1F7_9SPHN</name>
<dbReference type="RefSeq" id="WP_184068531.1">
    <property type="nucleotide sequence ID" value="NZ_JACHNZ010000019.1"/>
</dbReference>
<keyword evidence="6 11" id="KW-0378">Hydrolase</keyword>
<dbReference type="InterPro" id="IPR020084">
    <property type="entry name" value="NUDIX_hydrolase_CS"/>
</dbReference>
<keyword evidence="5" id="KW-0479">Metal-binding</keyword>
<dbReference type="Pfam" id="PF09296">
    <property type="entry name" value="NUDIX-like"/>
    <property type="match status" value="1"/>
</dbReference>
<comment type="caution">
    <text evidence="11">The sequence shown here is derived from an EMBL/GenBank/DDBJ whole genome shotgun (WGS) entry which is preliminary data.</text>
</comment>
<dbReference type="GO" id="GO:0019677">
    <property type="term" value="P:NAD+ catabolic process"/>
    <property type="evidence" value="ECO:0007669"/>
    <property type="project" value="TreeGrafter"/>
</dbReference>
<dbReference type="PROSITE" id="PS51462">
    <property type="entry name" value="NUDIX"/>
    <property type="match status" value="1"/>
</dbReference>
<evidence type="ECO:0000313" key="12">
    <source>
        <dbReference type="Proteomes" id="UP000566324"/>
    </source>
</evidence>
<evidence type="ECO:0000256" key="6">
    <source>
        <dbReference type="ARBA" id="ARBA00022801"/>
    </source>
</evidence>
<evidence type="ECO:0000256" key="1">
    <source>
        <dbReference type="ARBA" id="ARBA00001946"/>
    </source>
</evidence>
<dbReference type="SUPFAM" id="SSF55811">
    <property type="entry name" value="Nudix"/>
    <property type="match status" value="1"/>
</dbReference>
<dbReference type="GO" id="GO:0005829">
    <property type="term" value="C:cytosol"/>
    <property type="evidence" value="ECO:0007669"/>
    <property type="project" value="TreeGrafter"/>
</dbReference>
<protein>
    <recommendedName>
        <fullName evidence="4">NAD(+) diphosphatase</fullName>
        <ecNumber evidence="4">3.6.1.22</ecNumber>
    </recommendedName>
</protein>
<keyword evidence="7" id="KW-0460">Magnesium</keyword>
<dbReference type="InterPro" id="IPR000086">
    <property type="entry name" value="NUDIX_hydrolase_dom"/>
</dbReference>
<dbReference type="EC" id="3.6.1.22" evidence="4"/>
<dbReference type="PANTHER" id="PTHR42904">
    <property type="entry name" value="NUDIX HYDROLASE, NUDC SUBFAMILY"/>
    <property type="match status" value="1"/>
</dbReference>
<dbReference type="GO" id="GO:0035529">
    <property type="term" value="F:NADH pyrophosphatase activity"/>
    <property type="evidence" value="ECO:0007669"/>
    <property type="project" value="TreeGrafter"/>
</dbReference>
<evidence type="ECO:0000256" key="4">
    <source>
        <dbReference type="ARBA" id="ARBA00012381"/>
    </source>
</evidence>
<evidence type="ECO:0000256" key="7">
    <source>
        <dbReference type="ARBA" id="ARBA00022842"/>
    </source>
</evidence>
<organism evidence="11 12">
    <name type="scientific">Sphingosinicella soli</name>
    <dbReference type="NCBI Taxonomy" id="333708"/>
    <lineage>
        <taxon>Bacteria</taxon>
        <taxon>Pseudomonadati</taxon>
        <taxon>Pseudomonadota</taxon>
        <taxon>Alphaproteobacteria</taxon>
        <taxon>Sphingomonadales</taxon>
        <taxon>Sphingosinicellaceae</taxon>
        <taxon>Sphingosinicella</taxon>
    </lineage>
</organism>
<evidence type="ECO:0000259" key="10">
    <source>
        <dbReference type="PROSITE" id="PS51462"/>
    </source>
</evidence>
<dbReference type="Pfam" id="PF09297">
    <property type="entry name" value="Zn_ribbon_NUD"/>
    <property type="match status" value="1"/>
</dbReference>
<proteinExistence type="inferred from homology"/>
<comment type="similarity">
    <text evidence="3">Belongs to the Nudix hydrolase family. NudC subfamily.</text>
</comment>
<evidence type="ECO:0000313" key="11">
    <source>
        <dbReference type="EMBL" id="MBB4632278.1"/>
    </source>
</evidence>
<dbReference type="GO" id="GO:0046872">
    <property type="term" value="F:metal ion binding"/>
    <property type="evidence" value="ECO:0007669"/>
    <property type="project" value="UniProtKB-KW"/>
</dbReference>
<dbReference type="InterPro" id="IPR050241">
    <property type="entry name" value="NAD-cap_RNA_hydrolase_NudC"/>
</dbReference>
<dbReference type="InterPro" id="IPR015376">
    <property type="entry name" value="Znr_NADH_PPase"/>
</dbReference>
<dbReference type="CDD" id="cd03429">
    <property type="entry name" value="NUDIX_NADH_pyrophosphatase_Nudt13"/>
    <property type="match status" value="1"/>
</dbReference>
<dbReference type="Proteomes" id="UP000566324">
    <property type="component" value="Unassembled WGS sequence"/>
</dbReference>
<dbReference type="AlphaFoldDB" id="A0A7W7B1F7"/>
<dbReference type="InterPro" id="IPR049734">
    <property type="entry name" value="NudC-like_C"/>
</dbReference>
<dbReference type="Pfam" id="PF00293">
    <property type="entry name" value="NUDIX"/>
    <property type="match status" value="1"/>
</dbReference>
<dbReference type="PROSITE" id="PS00893">
    <property type="entry name" value="NUDIX_BOX"/>
    <property type="match status" value="1"/>
</dbReference>
<evidence type="ECO:0000256" key="9">
    <source>
        <dbReference type="ARBA" id="ARBA00023679"/>
    </source>
</evidence>
<comment type="cofactor">
    <cofactor evidence="2">
        <name>Zn(2+)</name>
        <dbReference type="ChEBI" id="CHEBI:29105"/>
    </cofactor>
</comment>
<dbReference type="Gene3D" id="3.90.79.20">
    <property type="match status" value="1"/>
</dbReference>
<evidence type="ECO:0000256" key="3">
    <source>
        <dbReference type="ARBA" id="ARBA00009595"/>
    </source>
</evidence>